<feature type="transmembrane region" description="Helical" evidence="7">
    <location>
        <begin position="33"/>
        <end position="57"/>
    </location>
</feature>
<proteinExistence type="predicted"/>
<comment type="subcellular location">
    <subcellularLocation>
        <location evidence="1">Cell membrane</location>
        <topology evidence="1">Multi-pass membrane protein</topology>
    </subcellularLocation>
</comment>
<name>A0A848L6R7_9ACTN</name>
<dbReference type="Gene3D" id="1.20.1250.20">
    <property type="entry name" value="MFS general substrate transporter like domains"/>
    <property type="match status" value="1"/>
</dbReference>
<evidence type="ECO:0000256" key="5">
    <source>
        <dbReference type="ARBA" id="ARBA00022989"/>
    </source>
</evidence>
<feature type="transmembrane region" description="Helical" evidence="7">
    <location>
        <begin position="463"/>
        <end position="485"/>
    </location>
</feature>
<dbReference type="GO" id="GO:0022857">
    <property type="term" value="F:transmembrane transporter activity"/>
    <property type="evidence" value="ECO:0007669"/>
    <property type="project" value="InterPro"/>
</dbReference>
<comment type="caution">
    <text evidence="9">The sequence shown here is derived from an EMBL/GenBank/DDBJ whole genome shotgun (WGS) entry which is preliminary data.</text>
</comment>
<feature type="transmembrane region" description="Helical" evidence="7">
    <location>
        <begin position="388"/>
        <end position="411"/>
    </location>
</feature>
<feature type="transmembrane region" description="Helical" evidence="7">
    <location>
        <begin position="100"/>
        <end position="124"/>
    </location>
</feature>
<dbReference type="Pfam" id="PF07690">
    <property type="entry name" value="MFS_1"/>
    <property type="match status" value="1"/>
</dbReference>
<dbReference type="PROSITE" id="PS50850">
    <property type="entry name" value="MFS"/>
    <property type="match status" value="1"/>
</dbReference>
<dbReference type="EMBL" id="JABBNB010000039">
    <property type="protein sequence ID" value="NMO04695.1"/>
    <property type="molecule type" value="Genomic_DNA"/>
</dbReference>
<evidence type="ECO:0000256" key="3">
    <source>
        <dbReference type="ARBA" id="ARBA00022475"/>
    </source>
</evidence>
<feature type="transmembrane region" description="Helical" evidence="7">
    <location>
        <begin position="160"/>
        <end position="178"/>
    </location>
</feature>
<evidence type="ECO:0000256" key="2">
    <source>
        <dbReference type="ARBA" id="ARBA00022448"/>
    </source>
</evidence>
<keyword evidence="6 7" id="KW-0472">Membrane</keyword>
<dbReference type="AlphaFoldDB" id="A0A848L6R7"/>
<keyword evidence="4 7" id="KW-0812">Transmembrane</keyword>
<feature type="transmembrane region" description="Helical" evidence="7">
    <location>
        <begin position="362"/>
        <end position="382"/>
    </location>
</feature>
<feature type="transmembrane region" description="Helical" evidence="7">
    <location>
        <begin position="335"/>
        <end position="355"/>
    </location>
</feature>
<feature type="domain" description="Major facilitator superfamily (MFS) profile" evidence="8">
    <location>
        <begin position="34"/>
        <end position="486"/>
    </location>
</feature>
<dbReference type="InterPro" id="IPR011701">
    <property type="entry name" value="MFS"/>
</dbReference>
<evidence type="ECO:0000256" key="6">
    <source>
        <dbReference type="ARBA" id="ARBA00023136"/>
    </source>
</evidence>
<keyword evidence="2" id="KW-0813">Transport</keyword>
<dbReference type="InterPro" id="IPR036259">
    <property type="entry name" value="MFS_trans_sf"/>
</dbReference>
<evidence type="ECO:0000256" key="4">
    <source>
        <dbReference type="ARBA" id="ARBA00022692"/>
    </source>
</evidence>
<feature type="transmembrane region" description="Helical" evidence="7">
    <location>
        <begin position="432"/>
        <end position="451"/>
    </location>
</feature>
<evidence type="ECO:0000256" key="7">
    <source>
        <dbReference type="SAM" id="Phobius"/>
    </source>
</evidence>
<reference evidence="9 10" key="1">
    <citation type="submission" date="2020-04" db="EMBL/GenBank/DDBJ databases">
        <title>Gordonia sp. nov. TBRC 11910.</title>
        <authorList>
            <person name="Suriyachadkun C."/>
        </authorList>
    </citation>
    <scope>NUCLEOTIDE SEQUENCE [LARGE SCALE GENOMIC DNA]</scope>
    <source>
        <strain evidence="9 10">TBRC 11910</strain>
    </source>
</reference>
<feature type="transmembrane region" description="Helical" evidence="7">
    <location>
        <begin position="69"/>
        <end position="88"/>
    </location>
</feature>
<feature type="transmembrane region" description="Helical" evidence="7">
    <location>
        <begin position="190"/>
        <end position="209"/>
    </location>
</feature>
<dbReference type="Proteomes" id="UP000550729">
    <property type="component" value="Unassembled WGS sequence"/>
</dbReference>
<keyword evidence="10" id="KW-1185">Reference proteome</keyword>
<evidence type="ECO:0000256" key="1">
    <source>
        <dbReference type="ARBA" id="ARBA00004651"/>
    </source>
</evidence>
<dbReference type="PANTHER" id="PTHR42718">
    <property type="entry name" value="MAJOR FACILITATOR SUPERFAMILY MULTIDRUG TRANSPORTER MFSC"/>
    <property type="match status" value="1"/>
</dbReference>
<feature type="transmembrane region" description="Helical" evidence="7">
    <location>
        <begin position="247"/>
        <end position="271"/>
    </location>
</feature>
<evidence type="ECO:0000313" key="10">
    <source>
        <dbReference type="Proteomes" id="UP000550729"/>
    </source>
</evidence>
<dbReference type="PANTHER" id="PTHR42718:SF46">
    <property type="entry name" value="BLR6921 PROTEIN"/>
    <property type="match status" value="1"/>
</dbReference>
<dbReference type="GO" id="GO:0005886">
    <property type="term" value="C:plasma membrane"/>
    <property type="evidence" value="ECO:0007669"/>
    <property type="project" value="UniProtKB-SubCell"/>
</dbReference>
<evidence type="ECO:0000259" key="8">
    <source>
        <dbReference type="PROSITE" id="PS50850"/>
    </source>
</evidence>
<evidence type="ECO:0000313" key="9">
    <source>
        <dbReference type="EMBL" id="NMO04695.1"/>
    </source>
</evidence>
<feature type="transmembrane region" description="Helical" evidence="7">
    <location>
        <begin position="291"/>
        <end position="315"/>
    </location>
</feature>
<keyword evidence="3" id="KW-1003">Cell membrane</keyword>
<dbReference type="RefSeq" id="WP_170197198.1">
    <property type="nucleotide sequence ID" value="NZ_JABBNB010000039.1"/>
</dbReference>
<dbReference type="InterPro" id="IPR020846">
    <property type="entry name" value="MFS_dom"/>
</dbReference>
<accession>A0A848L6R7</accession>
<sequence length="496" mass="49472">MWVAAVLVLSVAHIVRRFKKRAEEDDDSAPSRAVASVLLLAALVVALAQTIVVGVLADLAREFGTDAVGATWMLTAFMLASAVATPIAGRLGDQHGHRRVIVTGLALLAIGSVLTAVSVGAGWYSGALLGRVVQGFAGGVFPCTFGLARQVLPGQRLPRVIAALSAMFGVGGAAGMVVAGPLADVAGTSAVFWTIAGLSVIALAGSGALPRHQAGNPQSRGFDITGGVLLAAALVSLLLAISQARSWGAASPATVGLGIAVLVFAGAFGAVEHRTAEPLIDLRLLFGRRLIALNVATVVTGLGMFAAVTLLPLLAQAPPQSGYGFGYSAARTGLLIAPIGVCMTVAAPVTSRLAGQKKGARGVFQAGATLAAVGLLGLCAFHDRPLHVAISGAVLGLAYGLAFGSIGTLVVDATPPEQTGAAAGINTILRTVGGAMGSAIAVAIVAASSTSHGPPTEAGYKTAFLVSAAVVGLAALIAAAIPATASDAHLRDEIRE</sequence>
<protein>
    <submittedName>
        <fullName evidence="9">MFS transporter</fullName>
    </submittedName>
</protein>
<dbReference type="SUPFAM" id="SSF103473">
    <property type="entry name" value="MFS general substrate transporter"/>
    <property type="match status" value="1"/>
</dbReference>
<keyword evidence="5 7" id="KW-1133">Transmembrane helix</keyword>
<feature type="transmembrane region" description="Helical" evidence="7">
    <location>
        <begin position="221"/>
        <end position="241"/>
    </location>
</feature>
<organism evidence="9 10">
    <name type="scientific">Gordonia asplenii</name>
    <dbReference type="NCBI Taxonomy" id="2725283"/>
    <lineage>
        <taxon>Bacteria</taxon>
        <taxon>Bacillati</taxon>
        <taxon>Actinomycetota</taxon>
        <taxon>Actinomycetes</taxon>
        <taxon>Mycobacteriales</taxon>
        <taxon>Gordoniaceae</taxon>
        <taxon>Gordonia</taxon>
    </lineage>
</organism>
<gene>
    <name evidence="9" type="ORF">HH308_26080</name>
</gene>
<dbReference type="Gene3D" id="1.20.1720.10">
    <property type="entry name" value="Multidrug resistance protein D"/>
    <property type="match status" value="1"/>
</dbReference>